<evidence type="ECO:0000313" key="2">
    <source>
        <dbReference type="EMBL" id="GAA4139165.1"/>
    </source>
</evidence>
<keyword evidence="3" id="KW-1185">Reference proteome</keyword>
<dbReference type="RefSeq" id="WP_344674250.1">
    <property type="nucleotide sequence ID" value="NZ_BAAAZI010000006.1"/>
</dbReference>
<feature type="transmembrane region" description="Helical" evidence="1">
    <location>
        <begin position="5"/>
        <end position="20"/>
    </location>
</feature>
<accession>A0ABP7YP28</accession>
<feature type="transmembrane region" description="Helical" evidence="1">
    <location>
        <begin position="40"/>
        <end position="57"/>
    </location>
</feature>
<reference evidence="3" key="1">
    <citation type="journal article" date="2019" name="Int. J. Syst. Evol. Microbiol.">
        <title>The Global Catalogue of Microorganisms (GCM) 10K type strain sequencing project: providing services to taxonomists for standard genome sequencing and annotation.</title>
        <authorList>
            <consortium name="The Broad Institute Genomics Platform"/>
            <consortium name="The Broad Institute Genome Sequencing Center for Infectious Disease"/>
            <person name="Wu L."/>
            <person name="Ma J."/>
        </authorList>
    </citation>
    <scope>NUCLEOTIDE SEQUENCE [LARGE SCALE GENOMIC DNA]</scope>
    <source>
        <strain evidence="3">JCM 16704</strain>
    </source>
</reference>
<evidence type="ECO:0000313" key="3">
    <source>
        <dbReference type="Proteomes" id="UP001500101"/>
    </source>
</evidence>
<dbReference type="Proteomes" id="UP001500101">
    <property type="component" value="Unassembled WGS sequence"/>
</dbReference>
<keyword evidence="1" id="KW-0472">Membrane</keyword>
<keyword evidence="1" id="KW-0812">Transmembrane</keyword>
<proteinExistence type="predicted"/>
<evidence type="ECO:0008006" key="4">
    <source>
        <dbReference type="Google" id="ProtNLM"/>
    </source>
</evidence>
<evidence type="ECO:0000256" key="1">
    <source>
        <dbReference type="SAM" id="Phobius"/>
    </source>
</evidence>
<gene>
    <name evidence="2" type="ORF">GCM10022216_17010</name>
</gene>
<sequence length="102" mass="11747">MKPKTIISAIVIALILIILFNNKEEASFWLFTDIKTSKLFILGAFFLIGVLVGAIVFRRKNKHPKEYGVTNPNGPTLSDEDSEFIRQDDDLTDEDREYIRRD</sequence>
<name>A0ABP7YP28_9SPHI</name>
<comment type="caution">
    <text evidence="2">The sequence shown here is derived from an EMBL/GenBank/DDBJ whole genome shotgun (WGS) entry which is preliminary data.</text>
</comment>
<keyword evidence="1" id="KW-1133">Transmembrane helix</keyword>
<dbReference type="EMBL" id="BAAAZI010000006">
    <property type="protein sequence ID" value="GAA4139165.1"/>
    <property type="molecule type" value="Genomic_DNA"/>
</dbReference>
<protein>
    <recommendedName>
        <fullName evidence="4">LPXTG-motif cell wall-anchored protein</fullName>
    </recommendedName>
</protein>
<organism evidence="2 3">
    <name type="scientific">Sphingobacterium kyonggiense</name>
    <dbReference type="NCBI Taxonomy" id="714075"/>
    <lineage>
        <taxon>Bacteria</taxon>
        <taxon>Pseudomonadati</taxon>
        <taxon>Bacteroidota</taxon>
        <taxon>Sphingobacteriia</taxon>
        <taxon>Sphingobacteriales</taxon>
        <taxon>Sphingobacteriaceae</taxon>
        <taxon>Sphingobacterium</taxon>
    </lineage>
</organism>